<evidence type="ECO:0000313" key="10">
    <source>
        <dbReference type="Proteomes" id="UP000526501"/>
    </source>
</evidence>
<comment type="subcellular location">
    <subcellularLocation>
        <location evidence="1">Cell membrane</location>
        <topology evidence="1">Multi-pass membrane protein</topology>
    </subcellularLocation>
</comment>
<dbReference type="InterPro" id="IPR042094">
    <property type="entry name" value="T2SS_GspF_sf"/>
</dbReference>
<dbReference type="PANTHER" id="PTHR30012">
    <property type="entry name" value="GENERAL SECRETION PATHWAY PROTEIN"/>
    <property type="match status" value="1"/>
</dbReference>
<comment type="similarity">
    <text evidence="2">Belongs to the GSP F family.</text>
</comment>
<keyword evidence="10" id="KW-1185">Reference proteome</keyword>
<dbReference type="InterPro" id="IPR018076">
    <property type="entry name" value="T2SS_GspF_dom"/>
</dbReference>
<feature type="domain" description="Type II secretion system protein GspF" evidence="8">
    <location>
        <begin position="19"/>
        <end position="122"/>
    </location>
</feature>
<evidence type="ECO:0000256" key="6">
    <source>
        <dbReference type="ARBA" id="ARBA00023136"/>
    </source>
</evidence>
<dbReference type="AlphaFoldDB" id="A0A7X1B484"/>
<proteinExistence type="inferred from homology"/>
<dbReference type="RefSeq" id="WP_185659017.1">
    <property type="nucleotide sequence ID" value="NZ_CAWPOO010000006.1"/>
</dbReference>
<evidence type="ECO:0000256" key="5">
    <source>
        <dbReference type="ARBA" id="ARBA00022989"/>
    </source>
</evidence>
<keyword evidence="4 7" id="KW-0812">Transmembrane</keyword>
<dbReference type="Proteomes" id="UP000526501">
    <property type="component" value="Unassembled WGS sequence"/>
</dbReference>
<protein>
    <submittedName>
        <fullName evidence="9">Type II secretion system F family protein</fullName>
    </submittedName>
</protein>
<comment type="caution">
    <text evidence="9">The sequence shown here is derived from an EMBL/GenBank/DDBJ whole genome shotgun (WGS) entry which is preliminary data.</text>
</comment>
<feature type="transmembrane region" description="Helical" evidence="7">
    <location>
        <begin position="133"/>
        <end position="159"/>
    </location>
</feature>
<evidence type="ECO:0000256" key="1">
    <source>
        <dbReference type="ARBA" id="ARBA00004651"/>
    </source>
</evidence>
<evidence type="ECO:0000313" key="9">
    <source>
        <dbReference type="EMBL" id="MBC2605124.1"/>
    </source>
</evidence>
<feature type="domain" description="Type II secretion system protein GspF" evidence="8">
    <location>
        <begin position="186"/>
        <end position="293"/>
    </location>
</feature>
<keyword evidence="3" id="KW-1003">Cell membrane</keyword>
<keyword evidence="5 7" id="KW-1133">Transmembrane helix</keyword>
<dbReference type="GO" id="GO:0005886">
    <property type="term" value="C:plasma membrane"/>
    <property type="evidence" value="ECO:0007669"/>
    <property type="project" value="UniProtKB-SubCell"/>
</dbReference>
<sequence length="318" mass="34762">MSKLSDARLADWLDQVGQGLESGLDASASVSFANDLPKGGSSKLQNLLESGEGWVDSLEKAGVPLRFSEFAILEASAQAGRLPSAMKKIADGRRELRKVKIRIRLALAYPIFLVHFAALVFSLSYLLDGDTRGFVFSVGVVVVPVWFLFSLGWTVATYWPQKLKALGRKLPLFSSYRVNWDAGTLCDVLSSCLAAGMEISKAWEIALVAADSPKLHRMGDAVLRSIASGQKASLGIKETSQCAPKGFPQLYIGGEETGQLEQNLKKAAERYFSAAKGKLLLASIFYPKILLLGIFGYVAYKIILFFSDYFQQLMDINA</sequence>
<feature type="transmembrane region" description="Helical" evidence="7">
    <location>
        <begin position="279"/>
        <end position="300"/>
    </location>
</feature>
<reference evidence="9 10" key="1">
    <citation type="submission" date="2020-07" db="EMBL/GenBank/DDBJ databases">
        <authorList>
            <person name="Feng X."/>
        </authorList>
    </citation>
    <scope>NUCLEOTIDE SEQUENCE [LARGE SCALE GENOMIC DNA]</scope>
    <source>
        <strain evidence="9 10">JCM23202</strain>
    </source>
</reference>
<evidence type="ECO:0000256" key="2">
    <source>
        <dbReference type="ARBA" id="ARBA00005745"/>
    </source>
</evidence>
<evidence type="ECO:0000259" key="8">
    <source>
        <dbReference type="Pfam" id="PF00482"/>
    </source>
</evidence>
<name>A0A7X1B484_9BACT</name>
<dbReference type="EMBL" id="JACHVC010000006">
    <property type="protein sequence ID" value="MBC2605124.1"/>
    <property type="molecule type" value="Genomic_DNA"/>
</dbReference>
<keyword evidence="6 7" id="KW-0472">Membrane</keyword>
<dbReference type="Pfam" id="PF00482">
    <property type="entry name" value="T2SSF"/>
    <property type="match status" value="2"/>
</dbReference>
<accession>A0A7X1B484</accession>
<evidence type="ECO:0000256" key="3">
    <source>
        <dbReference type="ARBA" id="ARBA00022475"/>
    </source>
</evidence>
<organism evidence="9 10">
    <name type="scientific">Pelagicoccus albus</name>
    <dbReference type="NCBI Taxonomy" id="415222"/>
    <lineage>
        <taxon>Bacteria</taxon>
        <taxon>Pseudomonadati</taxon>
        <taxon>Verrucomicrobiota</taxon>
        <taxon>Opitutia</taxon>
        <taxon>Puniceicoccales</taxon>
        <taxon>Pelagicoccaceae</taxon>
        <taxon>Pelagicoccus</taxon>
    </lineage>
</organism>
<evidence type="ECO:0000256" key="4">
    <source>
        <dbReference type="ARBA" id="ARBA00022692"/>
    </source>
</evidence>
<feature type="transmembrane region" description="Helical" evidence="7">
    <location>
        <begin position="103"/>
        <end position="127"/>
    </location>
</feature>
<dbReference type="Gene3D" id="1.20.81.30">
    <property type="entry name" value="Type II secretion system (T2SS), domain F"/>
    <property type="match status" value="1"/>
</dbReference>
<gene>
    <name evidence="9" type="ORF">H5P27_03620</name>
</gene>
<dbReference type="PANTHER" id="PTHR30012:SF0">
    <property type="entry name" value="TYPE II SECRETION SYSTEM PROTEIN F-RELATED"/>
    <property type="match status" value="1"/>
</dbReference>
<evidence type="ECO:0000256" key="7">
    <source>
        <dbReference type="SAM" id="Phobius"/>
    </source>
</evidence>
<dbReference type="InterPro" id="IPR003004">
    <property type="entry name" value="GspF/PilC"/>
</dbReference>